<organism evidence="11 12">
    <name type="scientific">Macrostomum lignano</name>
    <dbReference type="NCBI Taxonomy" id="282301"/>
    <lineage>
        <taxon>Eukaryota</taxon>
        <taxon>Metazoa</taxon>
        <taxon>Spiralia</taxon>
        <taxon>Lophotrochozoa</taxon>
        <taxon>Platyhelminthes</taxon>
        <taxon>Rhabditophora</taxon>
        <taxon>Macrostomorpha</taxon>
        <taxon>Macrostomida</taxon>
        <taxon>Macrostomidae</taxon>
        <taxon>Macrostomum</taxon>
    </lineage>
</organism>
<keyword evidence="6 10" id="KW-1133">Transmembrane helix</keyword>
<evidence type="ECO:0000256" key="3">
    <source>
        <dbReference type="ARBA" id="ARBA00022679"/>
    </source>
</evidence>
<evidence type="ECO:0000313" key="11">
    <source>
        <dbReference type="Proteomes" id="UP000095280"/>
    </source>
</evidence>
<sequence>SCNMESMYTSFKEWHDRTMSLGDPRLDGWFLMDSPVPSTLLSILYVVLVLAGMRWMKGRTPFDLRPLMVVYNLSMVVFSAWLVYEFCVSGWLTGYSLGCQPVDFSRSPKAIRMAKTCWWFYFSKFIEMLDTFFFVLRGRFELVTFLHVFHHAVLPPAWWWGRQVRSSFAAMLNSVVHTVMYLYYGLAAMGPSVQPYLWWKRYLTKFQMVQFVTMVVHGMQLYFIECNYPKAFANAIMCFACIFFVLFANFYIQSMYRSLKDWHDQAMSLGDPRLDGWLLMDSPVPPALLSILYVVLVLAGMRWMKGRNPFDIRPLMVVYNLSMVVFSAWLVYEFCVSGWLTGYSLGCQPVDFSRSPKAIRMAKACWWFFFSKYIEMLDTFFFVLRGRFELVTFLHVFHHAVVPPSAWWGVKFVPGGFSTFATMLNSVVHVVMYLYYGLAAMGPSVQPYLWWKRYLTKFQMVQFVTIVIHGMQLYFIECDYPKAFANAIMTLACIFFVLFANFYIQ</sequence>
<dbReference type="GO" id="GO:0005789">
    <property type="term" value="C:endoplasmic reticulum membrane"/>
    <property type="evidence" value="ECO:0007669"/>
    <property type="project" value="TreeGrafter"/>
</dbReference>
<keyword evidence="11" id="KW-1185">Reference proteome</keyword>
<accession>A0A1I8HT37</accession>
<evidence type="ECO:0000256" key="2">
    <source>
        <dbReference type="ARBA" id="ARBA00022516"/>
    </source>
</evidence>
<keyword evidence="5 10" id="KW-0276">Fatty acid metabolism</keyword>
<dbReference type="GO" id="GO:0009922">
    <property type="term" value="F:fatty acid elongase activity"/>
    <property type="evidence" value="ECO:0007669"/>
    <property type="project" value="UniProtKB-EC"/>
</dbReference>
<dbReference type="InterPro" id="IPR030457">
    <property type="entry name" value="ELO_CS"/>
</dbReference>
<feature type="transmembrane region" description="Helical" evidence="10">
    <location>
        <begin position="458"/>
        <end position="476"/>
    </location>
</feature>
<dbReference type="GO" id="GO:0034625">
    <property type="term" value="P:fatty acid elongation, monounsaturated fatty acid"/>
    <property type="evidence" value="ECO:0007669"/>
    <property type="project" value="TreeGrafter"/>
</dbReference>
<feature type="transmembrane region" description="Helical" evidence="10">
    <location>
        <begin position="483"/>
        <end position="504"/>
    </location>
</feature>
<feature type="transmembrane region" description="Helical" evidence="10">
    <location>
        <begin position="206"/>
        <end position="225"/>
    </location>
</feature>
<keyword evidence="3 10" id="KW-0808">Transferase</keyword>
<comment type="similarity">
    <text evidence="10">Belongs to the ELO family.</text>
</comment>
<comment type="subcellular location">
    <subcellularLocation>
        <location evidence="1">Membrane</location>
        <topology evidence="1">Multi-pass membrane protein</topology>
    </subcellularLocation>
</comment>
<keyword evidence="7 10" id="KW-0443">Lipid metabolism</keyword>
<evidence type="ECO:0000256" key="4">
    <source>
        <dbReference type="ARBA" id="ARBA00022692"/>
    </source>
</evidence>
<feature type="transmembrane region" description="Helical" evidence="10">
    <location>
        <begin position="231"/>
        <end position="252"/>
    </location>
</feature>
<evidence type="ECO:0000256" key="10">
    <source>
        <dbReference type="RuleBase" id="RU361115"/>
    </source>
</evidence>
<dbReference type="Pfam" id="PF01151">
    <property type="entry name" value="ELO"/>
    <property type="match status" value="2"/>
</dbReference>
<dbReference type="GO" id="GO:0042761">
    <property type="term" value="P:very long-chain fatty acid biosynthetic process"/>
    <property type="evidence" value="ECO:0007669"/>
    <property type="project" value="TreeGrafter"/>
</dbReference>
<dbReference type="Proteomes" id="UP000095280">
    <property type="component" value="Unplaced"/>
</dbReference>
<feature type="transmembrane region" description="Helical" evidence="10">
    <location>
        <begin position="287"/>
        <end position="304"/>
    </location>
</feature>
<keyword evidence="2 10" id="KW-0444">Lipid biosynthesis</keyword>
<proteinExistence type="inferred from homology"/>
<feature type="transmembrane region" description="Helical" evidence="10">
    <location>
        <begin position="36"/>
        <end position="55"/>
    </location>
</feature>
<feature type="transmembrane region" description="Helical" evidence="10">
    <location>
        <begin position="316"/>
        <end position="343"/>
    </location>
</feature>
<evidence type="ECO:0000256" key="8">
    <source>
        <dbReference type="ARBA" id="ARBA00023136"/>
    </source>
</evidence>
<dbReference type="InterPro" id="IPR002076">
    <property type="entry name" value="ELO_fam"/>
</dbReference>
<comment type="catalytic activity">
    <reaction evidence="10">
        <text>a very-long-chain acyl-CoA + malonyl-CoA + H(+) = a very-long-chain 3-oxoacyl-CoA + CO2 + CoA</text>
        <dbReference type="Rhea" id="RHEA:32727"/>
        <dbReference type="ChEBI" id="CHEBI:15378"/>
        <dbReference type="ChEBI" id="CHEBI:16526"/>
        <dbReference type="ChEBI" id="CHEBI:57287"/>
        <dbReference type="ChEBI" id="CHEBI:57384"/>
        <dbReference type="ChEBI" id="CHEBI:90725"/>
        <dbReference type="ChEBI" id="CHEBI:90736"/>
        <dbReference type="EC" id="2.3.1.199"/>
    </reaction>
</comment>
<dbReference type="AlphaFoldDB" id="A0A1I8HT37"/>
<dbReference type="PANTHER" id="PTHR11157">
    <property type="entry name" value="FATTY ACID ACYL TRANSFERASE-RELATED"/>
    <property type="match status" value="1"/>
</dbReference>
<dbReference type="GO" id="GO:0019367">
    <property type="term" value="P:fatty acid elongation, saturated fatty acid"/>
    <property type="evidence" value="ECO:0007669"/>
    <property type="project" value="TreeGrafter"/>
</dbReference>
<comment type="caution">
    <text evidence="10">Lacks conserved residue(s) required for the propagation of feature annotation.</text>
</comment>
<dbReference type="PROSITE" id="PS01188">
    <property type="entry name" value="ELO"/>
    <property type="match status" value="2"/>
</dbReference>
<evidence type="ECO:0000256" key="5">
    <source>
        <dbReference type="ARBA" id="ARBA00022832"/>
    </source>
</evidence>
<keyword evidence="4 10" id="KW-0812">Transmembrane</keyword>
<protein>
    <recommendedName>
        <fullName evidence="10">Elongation of very long chain fatty acids protein</fullName>
        <ecNumber evidence="10">2.3.1.199</ecNumber>
    </recommendedName>
    <alternativeName>
        <fullName evidence="10">Very-long-chain 3-oxoacyl-CoA synthase</fullName>
    </alternativeName>
</protein>
<evidence type="ECO:0000256" key="1">
    <source>
        <dbReference type="ARBA" id="ARBA00004141"/>
    </source>
</evidence>
<evidence type="ECO:0000256" key="9">
    <source>
        <dbReference type="ARBA" id="ARBA00023160"/>
    </source>
</evidence>
<keyword evidence="9 10" id="KW-0275">Fatty acid biosynthesis</keyword>
<dbReference type="EC" id="2.3.1.199" evidence="10"/>
<name>A0A1I8HT37_9PLAT</name>
<dbReference type="GO" id="GO:0034626">
    <property type="term" value="P:fatty acid elongation, polyunsaturated fatty acid"/>
    <property type="evidence" value="ECO:0007669"/>
    <property type="project" value="TreeGrafter"/>
</dbReference>
<feature type="transmembrane region" description="Helical" evidence="10">
    <location>
        <begin position="143"/>
        <end position="161"/>
    </location>
</feature>
<dbReference type="WBParaSite" id="maker-uti_cns_0007601-snap-gene-0.6-mRNA-1">
    <property type="protein sequence ID" value="maker-uti_cns_0007601-snap-gene-0.6-mRNA-1"/>
    <property type="gene ID" value="maker-uti_cns_0007601-snap-gene-0.6"/>
</dbReference>
<reference evidence="12" key="1">
    <citation type="submission" date="2016-11" db="UniProtKB">
        <authorList>
            <consortium name="WormBaseParasite"/>
        </authorList>
    </citation>
    <scope>IDENTIFICATION</scope>
</reference>
<feature type="transmembrane region" description="Helical" evidence="10">
    <location>
        <begin position="390"/>
        <end position="410"/>
    </location>
</feature>
<evidence type="ECO:0000313" key="12">
    <source>
        <dbReference type="WBParaSite" id="maker-uti_cns_0007601-snap-gene-0.6-mRNA-1"/>
    </source>
</evidence>
<feature type="transmembrane region" description="Helical" evidence="10">
    <location>
        <begin position="67"/>
        <end position="84"/>
    </location>
</feature>
<evidence type="ECO:0000256" key="6">
    <source>
        <dbReference type="ARBA" id="ARBA00022989"/>
    </source>
</evidence>
<keyword evidence="8 10" id="KW-0472">Membrane</keyword>
<feature type="transmembrane region" description="Helical" evidence="10">
    <location>
        <begin position="417"/>
        <end position="438"/>
    </location>
</feature>
<evidence type="ECO:0000256" key="7">
    <source>
        <dbReference type="ARBA" id="ARBA00023098"/>
    </source>
</evidence>
<dbReference type="PANTHER" id="PTHR11157:SF69">
    <property type="entry name" value="ELONGATION OF VERY LONG CHAIN FATTY ACIDS PROTEIN 7"/>
    <property type="match status" value="1"/>
</dbReference>
<dbReference type="GO" id="GO:0030148">
    <property type="term" value="P:sphingolipid biosynthetic process"/>
    <property type="evidence" value="ECO:0007669"/>
    <property type="project" value="TreeGrafter"/>
</dbReference>